<feature type="transmembrane region" description="Helical" evidence="7">
    <location>
        <begin position="161"/>
        <end position="184"/>
    </location>
</feature>
<evidence type="ECO:0000256" key="2">
    <source>
        <dbReference type="ARBA" id="ARBA00022448"/>
    </source>
</evidence>
<proteinExistence type="predicted"/>
<feature type="transmembrane region" description="Helical" evidence="7">
    <location>
        <begin position="135"/>
        <end position="155"/>
    </location>
</feature>
<dbReference type="Pfam" id="PF07690">
    <property type="entry name" value="MFS_1"/>
    <property type="match status" value="1"/>
</dbReference>
<evidence type="ECO:0000256" key="1">
    <source>
        <dbReference type="ARBA" id="ARBA00004651"/>
    </source>
</evidence>
<dbReference type="InterPro" id="IPR011701">
    <property type="entry name" value="MFS"/>
</dbReference>
<dbReference type="PANTHER" id="PTHR43266:SF2">
    <property type="entry name" value="MAJOR FACILITATOR SUPERFAMILY (MFS) PROFILE DOMAIN-CONTAINING PROTEIN"/>
    <property type="match status" value="1"/>
</dbReference>
<reference evidence="9 10" key="1">
    <citation type="journal article" date="2016" name="Nat. Commun.">
        <title>Thousands of microbial genomes shed light on interconnected biogeochemical processes in an aquifer system.</title>
        <authorList>
            <person name="Anantharaman K."/>
            <person name="Brown C.T."/>
            <person name="Hug L.A."/>
            <person name="Sharon I."/>
            <person name="Castelle C.J."/>
            <person name="Probst A.J."/>
            <person name="Thomas B.C."/>
            <person name="Singh A."/>
            <person name="Wilkins M.J."/>
            <person name="Karaoz U."/>
            <person name="Brodie E.L."/>
            <person name="Williams K.H."/>
            <person name="Hubbard S.S."/>
            <person name="Banfield J.F."/>
        </authorList>
    </citation>
    <scope>NUCLEOTIDE SEQUENCE [LARGE SCALE GENOMIC DNA]</scope>
</reference>
<evidence type="ECO:0000259" key="8">
    <source>
        <dbReference type="PROSITE" id="PS50850"/>
    </source>
</evidence>
<gene>
    <name evidence="9" type="ORF">A3F00_03250</name>
</gene>
<evidence type="ECO:0000256" key="7">
    <source>
        <dbReference type="SAM" id="Phobius"/>
    </source>
</evidence>
<feature type="transmembrane region" description="Helical" evidence="7">
    <location>
        <begin position="261"/>
        <end position="280"/>
    </location>
</feature>
<feature type="transmembrane region" description="Helical" evidence="7">
    <location>
        <begin position="292"/>
        <end position="317"/>
    </location>
</feature>
<evidence type="ECO:0000256" key="6">
    <source>
        <dbReference type="ARBA" id="ARBA00023136"/>
    </source>
</evidence>
<feature type="transmembrane region" description="Helical" evidence="7">
    <location>
        <begin position="223"/>
        <end position="249"/>
    </location>
</feature>
<feature type="transmembrane region" description="Helical" evidence="7">
    <location>
        <begin position="47"/>
        <end position="68"/>
    </location>
</feature>
<dbReference type="CDD" id="cd06173">
    <property type="entry name" value="MFS_MefA_like"/>
    <property type="match status" value="1"/>
</dbReference>
<dbReference type="EMBL" id="MFDE01000036">
    <property type="protein sequence ID" value="OGE37834.1"/>
    <property type="molecule type" value="Genomic_DNA"/>
</dbReference>
<dbReference type="InterPro" id="IPR020846">
    <property type="entry name" value="MFS_dom"/>
</dbReference>
<feature type="transmembrane region" description="Helical" evidence="7">
    <location>
        <begin position="401"/>
        <end position="423"/>
    </location>
</feature>
<evidence type="ECO:0000256" key="3">
    <source>
        <dbReference type="ARBA" id="ARBA00022475"/>
    </source>
</evidence>
<organism evidence="9 10">
    <name type="scientific">Candidatus Daviesbacteria bacterium RIFCSPHIGHO2_12_FULL_37_11</name>
    <dbReference type="NCBI Taxonomy" id="1797777"/>
    <lineage>
        <taxon>Bacteria</taxon>
        <taxon>Candidatus Daviesiibacteriota</taxon>
    </lineage>
</organism>
<dbReference type="Gene3D" id="1.20.1250.20">
    <property type="entry name" value="MFS general substrate transporter like domains"/>
    <property type="match status" value="1"/>
</dbReference>
<dbReference type="Proteomes" id="UP000176527">
    <property type="component" value="Unassembled WGS sequence"/>
</dbReference>
<protein>
    <recommendedName>
        <fullName evidence="8">Major facilitator superfamily (MFS) profile domain-containing protein</fullName>
    </recommendedName>
</protein>
<sequence length="452" mass="49646">MSKVNFSSVLENRGFKFLWINQALMQLAVNSLNFALILWVFKLTNSNFAVSALIAAYYLPALIFGIFAGVIVDILDRRKVVIIIDLLLGILILTYALVKDYYPLILINAFLINTLNQFFMPTENSSIPMLVPKKHLFLANSYFSLTFYASILLGYTMAGPVFNLFGINTLFIICSMLLFIAFVISWQIPPLKAPENGKKIPGNLLSFTISETKNTIAFVKGKLSVVTVMIILASIQGIIGILAVTVASYMERILKIKSSDASVFLMLPLGFGMVTGALFVGRFLQNAPRRMVIIPAMITGGLLFFIIGIAPALARIFNATDLPEQIPHLRYFFDAPSLSSTFAIGAFLLGVCTVAIIIPSQTVLQEATTLQNRGKIYAALGVLMNLFALIPVLLAGALADIFGVTPIFIGLGVIIFTIGILALRPGVFFTEKSLPYSWREFLGLGHWEKDVS</sequence>
<feature type="transmembrane region" description="Helical" evidence="7">
    <location>
        <begin position="80"/>
        <end position="98"/>
    </location>
</feature>
<dbReference type="PANTHER" id="PTHR43266">
    <property type="entry name" value="MACROLIDE-EFFLUX PROTEIN"/>
    <property type="match status" value="1"/>
</dbReference>
<keyword evidence="3" id="KW-1003">Cell membrane</keyword>
<feature type="transmembrane region" description="Helical" evidence="7">
    <location>
        <begin position="104"/>
        <end position="123"/>
    </location>
</feature>
<dbReference type="SUPFAM" id="SSF103473">
    <property type="entry name" value="MFS general substrate transporter"/>
    <property type="match status" value="1"/>
</dbReference>
<accession>A0A1F5KAL2</accession>
<comment type="subcellular location">
    <subcellularLocation>
        <location evidence="1">Cell membrane</location>
        <topology evidence="1">Multi-pass membrane protein</topology>
    </subcellularLocation>
</comment>
<dbReference type="InterPro" id="IPR036259">
    <property type="entry name" value="MFS_trans_sf"/>
</dbReference>
<dbReference type="GO" id="GO:0022857">
    <property type="term" value="F:transmembrane transporter activity"/>
    <property type="evidence" value="ECO:0007669"/>
    <property type="project" value="InterPro"/>
</dbReference>
<feature type="domain" description="Major facilitator superfamily (MFS) profile" evidence="8">
    <location>
        <begin position="1"/>
        <end position="434"/>
    </location>
</feature>
<keyword evidence="2" id="KW-0813">Transport</keyword>
<keyword evidence="6 7" id="KW-0472">Membrane</keyword>
<name>A0A1F5KAL2_9BACT</name>
<keyword evidence="5 7" id="KW-1133">Transmembrane helix</keyword>
<feature type="transmembrane region" description="Helical" evidence="7">
    <location>
        <begin position="23"/>
        <end position="41"/>
    </location>
</feature>
<comment type="caution">
    <text evidence="9">The sequence shown here is derived from an EMBL/GenBank/DDBJ whole genome shotgun (WGS) entry which is preliminary data.</text>
</comment>
<dbReference type="GO" id="GO:0005886">
    <property type="term" value="C:plasma membrane"/>
    <property type="evidence" value="ECO:0007669"/>
    <property type="project" value="UniProtKB-SubCell"/>
</dbReference>
<dbReference type="AlphaFoldDB" id="A0A1F5KAL2"/>
<feature type="transmembrane region" description="Helical" evidence="7">
    <location>
        <begin position="376"/>
        <end position="395"/>
    </location>
</feature>
<dbReference type="PROSITE" id="PS50850">
    <property type="entry name" value="MFS"/>
    <property type="match status" value="1"/>
</dbReference>
<evidence type="ECO:0000313" key="9">
    <source>
        <dbReference type="EMBL" id="OGE37834.1"/>
    </source>
</evidence>
<evidence type="ECO:0000313" key="10">
    <source>
        <dbReference type="Proteomes" id="UP000176527"/>
    </source>
</evidence>
<feature type="transmembrane region" description="Helical" evidence="7">
    <location>
        <begin position="337"/>
        <end position="364"/>
    </location>
</feature>
<evidence type="ECO:0000256" key="4">
    <source>
        <dbReference type="ARBA" id="ARBA00022692"/>
    </source>
</evidence>
<evidence type="ECO:0000256" key="5">
    <source>
        <dbReference type="ARBA" id="ARBA00022989"/>
    </source>
</evidence>
<keyword evidence="4 7" id="KW-0812">Transmembrane</keyword>